<evidence type="ECO:0000256" key="2">
    <source>
        <dbReference type="SAM" id="Coils"/>
    </source>
</evidence>
<dbReference type="PROSITE" id="PS00028">
    <property type="entry name" value="ZINC_FINGER_C2H2_1"/>
    <property type="match status" value="1"/>
</dbReference>
<feature type="domain" description="C2H2-type" evidence="3">
    <location>
        <begin position="104"/>
        <end position="126"/>
    </location>
</feature>
<dbReference type="Proteomes" id="UP000694941">
    <property type="component" value="Unplaced"/>
</dbReference>
<keyword evidence="2" id="KW-0175">Coiled coil</keyword>
<evidence type="ECO:0000256" key="1">
    <source>
        <dbReference type="PROSITE-ProRule" id="PRU00042"/>
    </source>
</evidence>
<evidence type="ECO:0000259" key="3">
    <source>
        <dbReference type="PROSITE" id="PS50157"/>
    </source>
</evidence>
<keyword evidence="1" id="KW-0479">Metal-binding</keyword>
<evidence type="ECO:0000313" key="5">
    <source>
        <dbReference type="RefSeq" id="XP_022246152.1"/>
    </source>
</evidence>
<sequence length="757" mass="82166">MKENEMDSNIIMSHPSVRVRGMEANFTPAKCRDPVCIDNSSHMHCPFCAKTEIYHDTKILKAHYYVKHVDKGIDFAGLRILRCSDHCDIIGLIKGEKKFKGAHWHCYKCKNGFNRRNEAIKHYKTHFRHPGTTFQIHISQNVARTEDVNFSSEPTTAEKSLLFSVNGMSAIILNGQGNSDSEGTCAMANISESSGEVETADMMIVQEEDPCGVSSSIVNSSNTEETEDSIGEDLKLDLKTHIKKLKDKEIREKALEKEIIELKAQLLTHKKELEKAHQREQKLLKQLNKSVNAKQEELPLSFQSQPSEFSKQQIIQFQIQKQDVQCPALALDTCSGFLSQTVPMSICNHILPPVPVSMTVEPTLQPHMVTSSTFTSTHQSLPSFSENSLTPKDSDFLSFTSGKSSNELNKAPFIVTVSQVNSVPKVNSASSSGTDNLPSHTGRLGQPINVVSIPVVTSVPKGSQILSGCNFASPQKTALSLSPPIICSAPNNQVPGPPYGLKGTSSSFTFMQTVPASTDLASIPSQNSHTSSGFSSVSSMSKTCNVGESPSNYYLVQTNPISSGAPYVSSDVSKNMTLSPSSLPITKLYECERISDNLALAQRSPNNLSISNVSPILAHTVSVSAFPSFTTKARQHARNSSDNLVVHVVPVTSSSPGNTHSTFTTRDSEPLKEALPSFCIPATTGHLIMPLSKELVTTGGSACLTLSEMVESSSLEESSFSKALCAAPVVVEYTIPSTSSTGKRVLSPGNTHNKRIK</sequence>
<dbReference type="InterPro" id="IPR013087">
    <property type="entry name" value="Znf_C2H2_type"/>
</dbReference>
<gene>
    <name evidence="5" type="primary">LOC106463034</name>
</gene>
<dbReference type="GeneID" id="106463034"/>
<dbReference type="PROSITE" id="PS50157">
    <property type="entry name" value="ZINC_FINGER_C2H2_2"/>
    <property type="match status" value="1"/>
</dbReference>
<proteinExistence type="predicted"/>
<keyword evidence="1" id="KW-0863">Zinc-finger</keyword>
<keyword evidence="4" id="KW-1185">Reference proteome</keyword>
<feature type="coiled-coil region" evidence="2">
    <location>
        <begin position="238"/>
        <end position="297"/>
    </location>
</feature>
<reference evidence="5" key="1">
    <citation type="submission" date="2025-08" db="UniProtKB">
        <authorList>
            <consortium name="RefSeq"/>
        </authorList>
    </citation>
    <scope>IDENTIFICATION</scope>
    <source>
        <tissue evidence="5">Muscle</tissue>
    </source>
</reference>
<keyword evidence="1" id="KW-0862">Zinc</keyword>
<evidence type="ECO:0000313" key="4">
    <source>
        <dbReference type="Proteomes" id="UP000694941"/>
    </source>
</evidence>
<name>A0ABM1SR96_LIMPO</name>
<organism evidence="4 5">
    <name type="scientific">Limulus polyphemus</name>
    <name type="common">Atlantic horseshoe crab</name>
    <dbReference type="NCBI Taxonomy" id="6850"/>
    <lineage>
        <taxon>Eukaryota</taxon>
        <taxon>Metazoa</taxon>
        <taxon>Ecdysozoa</taxon>
        <taxon>Arthropoda</taxon>
        <taxon>Chelicerata</taxon>
        <taxon>Merostomata</taxon>
        <taxon>Xiphosura</taxon>
        <taxon>Limulidae</taxon>
        <taxon>Limulus</taxon>
    </lineage>
</organism>
<dbReference type="RefSeq" id="XP_022246152.1">
    <property type="nucleotide sequence ID" value="XM_022390444.1"/>
</dbReference>
<accession>A0ABM1SR96</accession>
<protein>
    <submittedName>
        <fullName evidence="5">Mucin-12-like isoform X1</fullName>
    </submittedName>
</protein>